<dbReference type="AlphaFoldDB" id="A0A0A9Y0F9"/>
<dbReference type="InterPro" id="IPR012674">
    <property type="entry name" value="Calycin"/>
</dbReference>
<feature type="chain" id="PRO_5015033919" evidence="2">
    <location>
        <begin position="24"/>
        <end position="256"/>
    </location>
</feature>
<dbReference type="EMBL" id="GBRD01016990">
    <property type="protein sequence ID" value="JAG48837.1"/>
    <property type="molecule type" value="Transcribed_RNA"/>
</dbReference>
<evidence type="ECO:0000256" key="1">
    <source>
        <dbReference type="SAM" id="Phobius"/>
    </source>
</evidence>
<feature type="transmembrane region" description="Helical" evidence="1">
    <location>
        <begin position="233"/>
        <end position="253"/>
    </location>
</feature>
<feature type="signal peptide" evidence="2">
    <location>
        <begin position="1"/>
        <end position="23"/>
    </location>
</feature>
<dbReference type="EMBL" id="GBHO01017960">
    <property type="protein sequence ID" value="JAG25644.1"/>
    <property type="molecule type" value="Transcribed_RNA"/>
</dbReference>
<sequence>MVGVAGCVAVGVMTMFTAAAVSASSLNGGLSGERSSHDDPIYACAGIGPQESLDIDETLGMWYTVEVVHHRYDSKFPRGESYVDTCPIVYLTKSTDKMNRESGIRLVWSESAGNLNYQFNVDTINRPGFWISSGAQNGNSSQFENQSGADRFGIYGTMTTLNTPYRQFAGIVEVTKAVGSHMVLTFCMPGQQLFSIVMSRTKSLPTHELRGVNSLLERKGLTRVATREACRGAAALPSSSAAVLIFIAILSFVNRS</sequence>
<keyword evidence="1" id="KW-0812">Transmembrane</keyword>
<dbReference type="EMBL" id="GDHC01003263">
    <property type="protein sequence ID" value="JAQ15366.1"/>
    <property type="molecule type" value="Transcribed_RNA"/>
</dbReference>
<gene>
    <name evidence="3" type="primary">ZC84.1_0</name>
    <name evidence="4" type="synonym">ZC84.1_1</name>
    <name evidence="4" type="ORF">CM83_80250</name>
    <name evidence="3" type="ORF">CM83_80251</name>
    <name evidence="6" type="ORF">g.72670</name>
</gene>
<keyword evidence="1" id="KW-0472">Membrane</keyword>
<evidence type="ECO:0000313" key="4">
    <source>
        <dbReference type="EMBL" id="JAG25652.1"/>
    </source>
</evidence>
<dbReference type="EMBL" id="GBRD01016988">
    <property type="protein sequence ID" value="JAG48839.1"/>
    <property type="molecule type" value="Transcribed_RNA"/>
</dbReference>
<reference evidence="3" key="2">
    <citation type="submission" date="2014-07" db="EMBL/GenBank/DDBJ databases">
        <authorList>
            <person name="Hull J."/>
        </authorList>
    </citation>
    <scope>NUCLEOTIDE SEQUENCE</scope>
</reference>
<evidence type="ECO:0000313" key="6">
    <source>
        <dbReference type="EMBL" id="JAQ15366.1"/>
    </source>
</evidence>
<evidence type="ECO:0000256" key="2">
    <source>
        <dbReference type="SAM" id="SignalP"/>
    </source>
</evidence>
<evidence type="ECO:0000313" key="3">
    <source>
        <dbReference type="EMBL" id="JAG25644.1"/>
    </source>
</evidence>
<reference evidence="3" key="1">
    <citation type="journal article" date="2014" name="PLoS ONE">
        <title>Transcriptome-Based Identification of ABC Transporters in the Western Tarnished Plant Bug Lygus hesperus.</title>
        <authorList>
            <person name="Hull J.J."/>
            <person name="Chaney K."/>
            <person name="Geib S.M."/>
            <person name="Fabrick J.A."/>
            <person name="Brent C.S."/>
            <person name="Walsh D."/>
            <person name="Lavine L.C."/>
        </authorList>
    </citation>
    <scope>NUCLEOTIDE SEQUENCE</scope>
</reference>
<accession>A0A0A9Y0F9</accession>
<keyword evidence="2" id="KW-0732">Signal</keyword>
<organism evidence="3">
    <name type="scientific">Lygus hesperus</name>
    <name type="common">Western plant bug</name>
    <dbReference type="NCBI Taxonomy" id="30085"/>
    <lineage>
        <taxon>Eukaryota</taxon>
        <taxon>Metazoa</taxon>
        <taxon>Ecdysozoa</taxon>
        <taxon>Arthropoda</taxon>
        <taxon>Hexapoda</taxon>
        <taxon>Insecta</taxon>
        <taxon>Pterygota</taxon>
        <taxon>Neoptera</taxon>
        <taxon>Paraneoptera</taxon>
        <taxon>Hemiptera</taxon>
        <taxon>Heteroptera</taxon>
        <taxon>Panheteroptera</taxon>
        <taxon>Cimicomorpha</taxon>
        <taxon>Miridae</taxon>
        <taxon>Mirini</taxon>
        <taxon>Lygus</taxon>
    </lineage>
</organism>
<evidence type="ECO:0000313" key="5">
    <source>
        <dbReference type="EMBL" id="JAG48837.1"/>
    </source>
</evidence>
<proteinExistence type="predicted"/>
<dbReference type="SUPFAM" id="SSF50814">
    <property type="entry name" value="Lipocalins"/>
    <property type="match status" value="1"/>
</dbReference>
<reference evidence="6" key="4">
    <citation type="journal article" date="2016" name="Gigascience">
        <title>De novo construction of an expanded transcriptome assembly for the western tarnished plant bug, Lygus hesperus.</title>
        <authorList>
            <person name="Tassone E.E."/>
            <person name="Geib S.M."/>
            <person name="Hall B."/>
            <person name="Fabrick J.A."/>
            <person name="Brent C.S."/>
            <person name="Hull J.J."/>
        </authorList>
    </citation>
    <scope>NUCLEOTIDE SEQUENCE</scope>
</reference>
<dbReference type="EMBL" id="GBHO01017952">
    <property type="protein sequence ID" value="JAG25652.1"/>
    <property type="molecule type" value="Transcribed_RNA"/>
</dbReference>
<dbReference type="EMBL" id="GBRD01016987">
    <property type="protein sequence ID" value="JAG48840.1"/>
    <property type="molecule type" value="Transcribed_RNA"/>
</dbReference>
<dbReference type="Gene3D" id="2.40.128.20">
    <property type="match status" value="1"/>
</dbReference>
<name>A0A0A9Y0F9_LYGHE</name>
<reference evidence="5" key="3">
    <citation type="submission" date="2014-09" db="EMBL/GenBank/DDBJ databases">
        <authorList>
            <person name="Magalhaes I.L.F."/>
            <person name="Oliveira U."/>
            <person name="Santos F.R."/>
            <person name="Vidigal T.H.D.A."/>
            <person name="Brescovit A.D."/>
            <person name="Santos A.J."/>
        </authorList>
    </citation>
    <scope>NUCLEOTIDE SEQUENCE</scope>
</reference>
<protein>
    <submittedName>
        <fullName evidence="3">Uncharacterized protein ZC84.1</fullName>
    </submittedName>
</protein>
<keyword evidence="1" id="KW-1133">Transmembrane helix</keyword>